<dbReference type="Pfam" id="PF20700">
    <property type="entry name" value="Mutator"/>
    <property type="match status" value="1"/>
</dbReference>
<name>A0A4Y2CMZ2_ARAVE</name>
<accession>A0A4Y2CMZ2</accession>
<feature type="domain" description="Mutator-like transposase" evidence="1">
    <location>
        <begin position="8"/>
        <end position="117"/>
    </location>
</feature>
<gene>
    <name evidence="2" type="ORF">AVEN_267_1</name>
</gene>
<protein>
    <recommendedName>
        <fullName evidence="1">Mutator-like transposase domain-containing protein</fullName>
    </recommendedName>
</protein>
<dbReference type="AlphaFoldDB" id="A0A4Y2CMZ2"/>
<dbReference type="EMBL" id="BGPR01000219">
    <property type="protein sequence ID" value="GBM05790.1"/>
    <property type="molecule type" value="Genomic_DNA"/>
</dbReference>
<proteinExistence type="predicted"/>
<evidence type="ECO:0000313" key="3">
    <source>
        <dbReference type="Proteomes" id="UP000499080"/>
    </source>
</evidence>
<evidence type="ECO:0000313" key="2">
    <source>
        <dbReference type="EMBL" id="GBM05790.1"/>
    </source>
</evidence>
<dbReference type="InterPro" id="IPR049012">
    <property type="entry name" value="Mutator_transp_dom"/>
</dbReference>
<dbReference type="OrthoDB" id="10060618at2759"/>
<sequence>MPWKLKMQKFYERDGMRYMRVLSDGDSKTYQHLLDLDIYGDSTEISKEKCLNHVAKRLGTGLRNKFKEWRSKSVKIGGRKEGSLKENTVLKLTDVYRKVIKDNIQKMETAIFASLFHSS</sequence>
<organism evidence="2 3">
    <name type="scientific">Araneus ventricosus</name>
    <name type="common">Orbweaver spider</name>
    <name type="synonym">Epeira ventricosa</name>
    <dbReference type="NCBI Taxonomy" id="182803"/>
    <lineage>
        <taxon>Eukaryota</taxon>
        <taxon>Metazoa</taxon>
        <taxon>Ecdysozoa</taxon>
        <taxon>Arthropoda</taxon>
        <taxon>Chelicerata</taxon>
        <taxon>Arachnida</taxon>
        <taxon>Araneae</taxon>
        <taxon>Araneomorphae</taxon>
        <taxon>Entelegynae</taxon>
        <taxon>Araneoidea</taxon>
        <taxon>Araneidae</taxon>
        <taxon>Araneus</taxon>
    </lineage>
</organism>
<keyword evidence="3" id="KW-1185">Reference proteome</keyword>
<reference evidence="2 3" key="1">
    <citation type="journal article" date="2019" name="Sci. Rep.">
        <title>Orb-weaving spider Araneus ventricosus genome elucidates the spidroin gene catalogue.</title>
        <authorList>
            <person name="Kono N."/>
            <person name="Nakamura H."/>
            <person name="Ohtoshi R."/>
            <person name="Moran D.A.P."/>
            <person name="Shinohara A."/>
            <person name="Yoshida Y."/>
            <person name="Fujiwara M."/>
            <person name="Mori M."/>
            <person name="Tomita M."/>
            <person name="Arakawa K."/>
        </authorList>
    </citation>
    <scope>NUCLEOTIDE SEQUENCE [LARGE SCALE GENOMIC DNA]</scope>
</reference>
<comment type="caution">
    <text evidence="2">The sequence shown here is derived from an EMBL/GenBank/DDBJ whole genome shotgun (WGS) entry which is preliminary data.</text>
</comment>
<dbReference type="Proteomes" id="UP000499080">
    <property type="component" value="Unassembled WGS sequence"/>
</dbReference>
<evidence type="ECO:0000259" key="1">
    <source>
        <dbReference type="Pfam" id="PF20700"/>
    </source>
</evidence>